<dbReference type="InterPro" id="IPR035976">
    <property type="entry name" value="Sushi/SCR/CCP_sf"/>
</dbReference>
<evidence type="ECO:0000259" key="8">
    <source>
        <dbReference type="PROSITE" id="PS51886"/>
    </source>
</evidence>
<keyword evidence="5" id="KW-0472">Membrane</keyword>
<feature type="domain" description="Sushi" evidence="7">
    <location>
        <begin position="146"/>
        <end position="203"/>
    </location>
</feature>
<dbReference type="PROSITE" id="PS50923">
    <property type="entry name" value="SUSHI"/>
    <property type="match status" value="2"/>
</dbReference>
<dbReference type="PANTHER" id="PTHR45656">
    <property type="entry name" value="PROTEIN CBR-CLEC-78"/>
    <property type="match status" value="1"/>
</dbReference>
<dbReference type="Proteomes" id="UP001159427">
    <property type="component" value="Unassembled WGS sequence"/>
</dbReference>
<evidence type="ECO:0000256" key="4">
    <source>
        <dbReference type="PROSITE-ProRule" id="PRU00302"/>
    </source>
</evidence>
<keyword evidence="4" id="KW-0768">Sushi</keyword>
<sequence length="521" mass="58320">TAPPPLVTVTKVHDTVILQCAAQGSPVPTLEWRKDGVVISTNITLETADEARGKLIIPKFGPSDQGVYTCFFKNYDNGTAETSTTAELVGCGDPGVPVHGYKTGENYWAGQMVTFTCNTGYHLEGPTNRLCLEGGNWSDVMPKCHRYCDKPNPLENGYIVGTEFWEGKNVTYKCNKGYRARGQMVRFCNETGNWTVEEPKCEGPEFEPSEILLNKTEYWELLKGWLEPVSMEPSKWKLCYRATDHGWSSSTFHSKCNSRGPSVTFVKVGEYIFGGYTDRNWHSGGSYTDSAHSFVFSFKNKDGLEPFVLHPKITEHAIYGNSNYGPTFGGGHDFHIANSASSNTNSYANLGHSYVQITGYKYGSSKARNLLAGSYHFRPQEVEQGKSRCNSLLSFAVFVNIILTLSSVGFMIYKVRVLEERVFELQFRSTQTLHAETGENEEDVDIIRNRQKRSSESFGSKHCISCHNACVKLFGLGTKAKLELVSENKREEFCRKKNMKIQSGCETMRNASGQQGETERQ</sequence>
<dbReference type="SMART" id="SM00409">
    <property type="entry name" value="IG"/>
    <property type="match status" value="1"/>
</dbReference>
<dbReference type="InterPro" id="IPR003598">
    <property type="entry name" value="Ig_sub2"/>
</dbReference>
<dbReference type="Gene3D" id="2.60.40.10">
    <property type="entry name" value="Immunoglobulins"/>
    <property type="match status" value="1"/>
</dbReference>
<dbReference type="Pfam" id="PF07534">
    <property type="entry name" value="TLD"/>
    <property type="match status" value="1"/>
</dbReference>
<dbReference type="SUPFAM" id="SSF57535">
    <property type="entry name" value="Complement control module/SCR domain"/>
    <property type="match status" value="2"/>
</dbReference>
<dbReference type="InterPro" id="IPR003599">
    <property type="entry name" value="Ig_sub"/>
</dbReference>
<keyword evidence="10" id="KW-1185">Reference proteome</keyword>
<protein>
    <submittedName>
        <fullName evidence="9">Uncharacterized protein</fullName>
    </submittedName>
</protein>
<reference evidence="9 10" key="1">
    <citation type="submission" date="2022-05" db="EMBL/GenBank/DDBJ databases">
        <authorList>
            <consortium name="Genoscope - CEA"/>
            <person name="William W."/>
        </authorList>
    </citation>
    <scope>NUCLEOTIDE SEQUENCE [LARGE SCALE GENOMIC DNA]</scope>
</reference>
<feature type="domain" description="Sushi" evidence="7">
    <location>
        <begin position="89"/>
        <end position="144"/>
    </location>
</feature>
<evidence type="ECO:0000259" key="6">
    <source>
        <dbReference type="PROSITE" id="PS50835"/>
    </source>
</evidence>
<gene>
    <name evidence="9" type="ORF">PEVE_00020844</name>
</gene>
<evidence type="ECO:0000256" key="2">
    <source>
        <dbReference type="ARBA" id="ARBA00022737"/>
    </source>
</evidence>
<dbReference type="InterPro" id="IPR013783">
    <property type="entry name" value="Ig-like_fold"/>
</dbReference>
<dbReference type="InterPro" id="IPR051277">
    <property type="entry name" value="SEZ6_CSMD_C4BPB_Regulators"/>
</dbReference>
<feature type="disulfide bond" evidence="4">
    <location>
        <begin position="174"/>
        <end position="201"/>
    </location>
</feature>
<name>A0ABN8SGN0_9CNID</name>
<dbReference type="SMART" id="SM00408">
    <property type="entry name" value="IGc2"/>
    <property type="match status" value="1"/>
</dbReference>
<dbReference type="EMBL" id="CALNXI010002797">
    <property type="protein sequence ID" value="CAH3190795.1"/>
    <property type="molecule type" value="Genomic_DNA"/>
</dbReference>
<evidence type="ECO:0000259" key="7">
    <source>
        <dbReference type="PROSITE" id="PS50923"/>
    </source>
</evidence>
<feature type="domain" description="Ig-like" evidence="6">
    <location>
        <begin position="3"/>
        <end position="87"/>
    </location>
</feature>
<evidence type="ECO:0000256" key="3">
    <source>
        <dbReference type="ARBA" id="ARBA00023157"/>
    </source>
</evidence>
<dbReference type="InterPro" id="IPR000436">
    <property type="entry name" value="Sushi_SCR_CCP_dom"/>
</dbReference>
<dbReference type="SUPFAM" id="SSF48726">
    <property type="entry name" value="Immunoglobulin"/>
    <property type="match status" value="1"/>
</dbReference>
<dbReference type="CDD" id="cd00033">
    <property type="entry name" value="CCP"/>
    <property type="match status" value="2"/>
</dbReference>
<evidence type="ECO:0000256" key="1">
    <source>
        <dbReference type="ARBA" id="ARBA00022729"/>
    </source>
</evidence>
<organism evidence="9 10">
    <name type="scientific">Porites evermanni</name>
    <dbReference type="NCBI Taxonomy" id="104178"/>
    <lineage>
        <taxon>Eukaryota</taxon>
        <taxon>Metazoa</taxon>
        <taxon>Cnidaria</taxon>
        <taxon>Anthozoa</taxon>
        <taxon>Hexacorallia</taxon>
        <taxon>Scleractinia</taxon>
        <taxon>Fungiina</taxon>
        <taxon>Poritidae</taxon>
        <taxon>Porites</taxon>
    </lineage>
</organism>
<dbReference type="InterPro" id="IPR007110">
    <property type="entry name" value="Ig-like_dom"/>
</dbReference>
<feature type="disulfide bond" evidence="4">
    <location>
        <begin position="117"/>
        <end position="144"/>
    </location>
</feature>
<proteinExistence type="predicted"/>
<feature type="transmembrane region" description="Helical" evidence="5">
    <location>
        <begin position="392"/>
        <end position="413"/>
    </location>
</feature>
<dbReference type="InterPro" id="IPR036179">
    <property type="entry name" value="Ig-like_dom_sf"/>
</dbReference>
<comment type="caution">
    <text evidence="9">The sequence shown here is derived from an EMBL/GenBank/DDBJ whole genome shotgun (WGS) entry which is preliminary data.</text>
</comment>
<evidence type="ECO:0000256" key="5">
    <source>
        <dbReference type="SAM" id="Phobius"/>
    </source>
</evidence>
<evidence type="ECO:0000313" key="10">
    <source>
        <dbReference type="Proteomes" id="UP001159427"/>
    </source>
</evidence>
<keyword evidence="1" id="KW-0732">Signal</keyword>
<keyword evidence="5" id="KW-0812">Transmembrane</keyword>
<keyword evidence="2" id="KW-0677">Repeat</keyword>
<keyword evidence="3 4" id="KW-1015">Disulfide bond</keyword>
<evidence type="ECO:0000313" key="9">
    <source>
        <dbReference type="EMBL" id="CAH3190795.1"/>
    </source>
</evidence>
<dbReference type="PROSITE" id="PS51886">
    <property type="entry name" value="TLDC"/>
    <property type="match status" value="1"/>
</dbReference>
<dbReference type="SMART" id="SM00584">
    <property type="entry name" value="TLDc"/>
    <property type="match status" value="1"/>
</dbReference>
<dbReference type="CDD" id="cd00096">
    <property type="entry name" value="Ig"/>
    <property type="match status" value="1"/>
</dbReference>
<dbReference type="SMART" id="SM00032">
    <property type="entry name" value="CCP"/>
    <property type="match status" value="2"/>
</dbReference>
<dbReference type="Pfam" id="PF00084">
    <property type="entry name" value="Sushi"/>
    <property type="match status" value="2"/>
</dbReference>
<accession>A0ABN8SGN0</accession>
<dbReference type="Gene3D" id="2.10.70.10">
    <property type="entry name" value="Complement Module, domain 1"/>
    <property type="match status" value="2"/>
</dbReference>
<dbReference type="Pfam" id="PF13927">
    <property type="entry name" value="Ig_3"/>
    <property type="match status" value="1"/>
</dbReference>
<feature type="domain" description="TLDc" evidence="8">
    <location>
        <begin position="212"/>
        <end position="366"/>
    </location>
</feature>
<keyword evidence="5" id="KW-1133">Transmembrane helix</keyword>
<feature type="non-terminal residue" evidence="9">
    <location>
        <position position="1"/>
    </location>
</feature>
<dbReference type="PANTHER" id="PTHR45656:SF4">
    <property type="entry name" value="PROTEIN CBR-CLEC-78"/>
    <property type="match status" value="1"/>
</dbReference>
<comment type="caution">
    <text evidence="4">Lacks conserved residue(s) required for the propagation of feature annotation.</text>
</comment>
<dbReference type="InterPro" id="IPR006571">
    <property type="entry name" value="TLDc_dom"/>
</dbReference>
<dbReference type="PROSITE" id="PS50835">
    <property type="entry name" value="IG_LIKE"/>
    <property type="match status" value="1"/>
</dbReference>